<dbReference type="Gene3D" id="3.40.50.200">
    <property type="entry name" value="Peptidase S8/S53 domain"/>
    <property type="match status" value="1"/>
</dbReference>
<dbReference type="CDD" id="cd00306">
    <property type="entry name" value="Peptidases_S8_S53"/>
    <property type="match status" value="1"/>
</dbReference>
<protein>
    <recommendedName>
        <fullName evidence="6">Peptidase S8/S53 domain-containing protein</fullName>
    </recommendedName>
</protein>
<name>A0A242CFG8_9ENTE</name>
<gene>
    <name evidence="8" type="ORF">A5880_001858</name>
    <name evidence="7" type="ORF">A5880_001951</name>
</gene>
<dbReference type="OrthoDB" id="9798386at2"/>
<feature type="domain" description="Peptidase S8/S53" evidence="6">
    <location>
        <begin position="20"/>
        <end position="235"/>
    </location>
</feature>
<dbReference type="InterPro" id="IPR036852">
    <property type="entry name" value="Peptidase_S8/S53_dom_sf"/>
</dbReference>
<keyword evidence="2" id="KW-0645">Protease</keyword>
<comment type="caution">
    <text evidence="5">Lacks conserved residue(s) required for the propagation of feature annotation.</text>
</comment>
<evidence type="ECO:0000313" key="9">
    <source>
        <dbReference type="Proteomes" id="UP000195139"/>
    </source>
</evidence>
<evidence type="ECO:0000256" key="5">
    <source>
        <dbReference type="PROSITE-ProRule" id="PRU01240"/>
    </source>
</evidence>
<keyword evidence="3" id="KW-0378">Hydrolase</keyword>
<reference evidence="7 9" key="2">
    <citation type="submission" date="2018-07" db="EMBL/GenBank/DDBJ databases">
        <title>The Genome Sequence of Enterococcus sp. DIV0659b.</title>
        <authorList>
            <consortium name="The Broad Institute Genomics Platform"/>
            <consortium name="The Broad Institute Genomic Center for Infectious Diseases"/>
            <person name="Earl A."/>
            <person name="Manson A."/>
            <person name="Schwartman J."/>
            <person name="Gilmore M."/>
            <person name="Abouelleil A."/>
            <person name="Cao P."/>
            <person name="Chapman S."/>
            <person name="Cusick C."/>
            <person name="Shea T."/>
            <person name="Young S."/>
            <person name="Neafsey D."/>
            <person name="Nusbaum C."/>
            <person name="Birren B."/>
        </authorList>
    </citation>
    <scope>NUCLEOTIDE SEQUENCE [LARGE SCALE GENOMIC DNA]</scope>
    <source>
        <strain evidence="7 9">4G2_DIV0659</strain>
    </source>
</reference>
<evidence type="ECO:0000313" key="8">
    <source>
        <dbReference type="EMBL" id="OTO08858.1"/>
    </source>
</evidence>
<evidence type="ECO:0000259" key="6">
    <source>
        <dbReference type="Pfam" id="PF00082"/>
    </source>
</evidence>
<dbReference type="STRING" id="1834181.A5880_001858"/>
<proteinExistence type="inferred from homology"/>
<keyword evidence="4" id="KW-0720">Serine protease</keyword>
<dbReference type="PROSITE" id="PS51892">
    <property type="entry name" value="SUBTILASE"/>
    <property type="match status" value="1"/>
</dbReference>
<accession>A0A242CFG8</accession>
<evidence type="ECO:0000313" key="7">
    <source>
        <dbReference type="EMBL" id="MEI5994393.1"/>
    </source>
</evidence>
<dbReference type="PANTHER" id="PTHR43806">
    <property type="entry name" value="PEPTIDASE S8"/>
    <property type="match status" value="1"/>
</dbReference>
<keyword evidence="9" id="KW-1185">Reference proteome</keyword>
<sequence length="248" mass="27613">MVKTVSDYKNLAVSEKKRIVKIGVIDGEIDKEHIAFSDLYSIKKRYFSDNITDSDITHGTSVLGVICGNNDLGIGDSRYLEVMNAVILSDGLASSGNLKQAIEWCIEQEVEVINVSVAFTIFRKELLEIINSDKAKNILFIFSNGNFDTQKRILKKEVNNMIFVGATDSNGNKAYMNSNSNADVYFQGIDIMTAIGENKFQNMKGTTYSTAIATGLSVKKLQSTKSREENQVKYLKNFIFSQSTIHGE</sequence>
<comment type="caution">
    <text evidence="8">The sequence shown here is derived from an EMBL/GenBank/DDBJ whole genome shotgun (WGS) entry which is preliminary data.</text>
</comment>
<dbReference type="AlphaFoldDB" id="A0A242CFG8"/>
<reference evidence="8" key="1">
    <citation type="submission" date="2017-05" db="EMBL/GenBank/DDBJ databases">
        <title>The Genome Sequence of Enterococcus sp. 4G2_DIV0659.</title>
        <authorList>
            <consortium name="The Broad Institute Genomics Platform"/>
            <consortium name="The Broad Institute Genomic Center for Infectious Diseases"/>
            <person name="Earl A."/>
            <person name="Manson A."/>
            <person name="Schwartman J."/>
            <person name="Gilmore M."/>
            <person name="Abouelleil A."/>
            <person name="Cao P."/>
            <person name="Chapman S."/>
            <person name="Cusick C."/>
            <person name="Shea T."/>
            <person name="Young S."/>
            <person name="Neafsey D."/>
            <person name="Nusbaum C."/>
            <person name="Birren B."/>
        </authorList>
    </citation>
    <scope>NUCLEOTIDE SEQUENCE [LARGE SCALE GENOMIC DNA]</scope>
    <source>
        <strain evidence="8">4G2_DIV0659</strain>
    </source>
</reference>
<evidence type="ECO:0000256" key="4">
    <source>
        <dbReference type="ARBA" id="ARBA00022825"/>
    </source>
</evidence>
<dbReference type="Proteomes" id="UP000195139">
    <property type="component" value="Unassembled WGS sequence"/>
</dbReference>
<organism evidence="8">
    <name type="scientific">Candidatus Enterococcus mansonii</name>
    <dbReference type="NCBI Taxonomy" id="1834181"/>
    <lineage>
        <taxon>Bacteria</taxon>
        <taxon>Bacillati</taxon>
        <taxon>Bacillota</taxon>
        <taxon>Bacilli</taxon>
        <taxon>Lactobacillales</taxon>
        <taxon>Enterococcaceae</taxon>
        <taxon>Enterococcus</taxon>
    </lineage>
</organism>
<dbReference type="EMBL" id="NGLE01000002">
    <property type="protein sequence ID" value="OTO08858.1"/>
    <property type="molecule type" value="Genomic_DNA"/>
</dbReference>
<dbReference type="GO" id="GO:0006508">
    <property type="term" value="P:proteolysis"/>
    <property type="evidence" value="ECO:0007669"/>
    <property type="project" value="UniProtKB-KW"/>
</dbReference>
<dbReference type="EMBL" id="NGLE02000001">
    <property type="protein sequence ID" value="MEI5994393.1"/>
    <property type="molecule type" value="Genomic_DNA"/>
</dbReference>
<evidence type="ECO:0000256" key="2">
    <source>
        <dbReference type="ARBA" id="ARBA00022670"/>
    </source>
</evidence>
<evidence type="ECO:0000256" key="3">
    <source>
        <dbReference type="ARBA" id="ARBA00022801"/>
    </source>
</evidence>
<dbReference type="SUPFAM" id="SSF52743">
    <property type="entry name" value="Subtilisin-like"/>
    <property type="match status" value="1"/>
</dbReference>
<evidence type="ECO:0000256" key="1">
    <source>
        <dbReference type="ARBA" id="ARBA00011073"/>
    </source>
</evidence>
<dbReference type="GO" id="GO:0004252">
    <property type="term" value="F:serine-type endopeptidase activity"/>
    <property type="evidence" value="ECO:0007669"/>
    <property type="project" value="InterPro"/>
</dbReference>
<dbReference type="PANTHER" id="PTHR43806:SF11">
    <property type="entry name" value="CEREVISIN-RELATED"/>
    <property type="match status" value="1"/>
</dbReference>
<comment type="similarity">
    <text evidence="1 5">Belongs to the peptidase S8 family.</text>
</comment>
<dbReference type="InterPro" id="IPR050131">
    <property type="entry name" value="Peptidase_S8_subtilisin-like"/>
</dbReference>
<dbReference type="Pfam" id="PF00082">
    <property type="entry name" value="Peptidase_S8"/>
    <property type="match status" value="1"/>
</dbReference>
<dbReference type="InterPro" id="IPR000209">
    <property type="entry name" value="Peptidase_S8/S53_dom"/>
</dbReference>